<keyword evidence="2" id="KW-1133">Transmembrane helix</keyword>
<dbReference type="PANTHER" id="PTHR30329">
    <property type="entry name" value="STATOR ELEMENT OF FLAGELLAR MOTOR COMPLEX"/>
    <property type="match status" value="1"/>
</dbReference>
<evidence type="ECO:0000313" key="5">
    <source>
        <dbReference type="Proteomes" id="UP000281118"/>
    </source>
</evidence>
<comment type="caution">
    <text evidence="4">The sequence shown here is derived from an EMBL/GenBank/DDBJ whole genome shotgun (WGS) entry which is preliminary data.</text>
</comment>
<evidence type="ECO:0000313" key="4">
    <source>
        <dbReference type="EMBL" id="RUR69990.1"/>
    </source>
</evidence>
<name>A0A433MQ92_9BURK</name>
<keyword evidence="2" id="KW-0812">Transmembrane</keyword>
<feature type="domain" description="OmpA-like" evidence="3">
    <location>
        <begin position="81"/>
        <end position="188"/>
    </location>
</feature>
<evidence type="ECO:0000256" key="2">
    <source>
        <dbReference type="SAM" id="Phobius"/>
    </source>
</evidence>
<dbReference type="InterPro" id="IPR006665">
    <property type="entry name" value="OmpA-like"/>
</dbReference>
<evidence type="ECO:0000256" key="1">
    <source>
        <dbReference type="PROSITE-ProRule" id="PRU00473"/>
    </source>
</evidence>
<dbReference type="SUPFAM" id="SSF103088">
    <property type="entry name" value="OmpA-like"/>
    <property type="match status" value="1"/>
</dbReference>
<organism evidence="4 5">
    <name type="scientific">Variovorax guangxiensis</name>
    <dbReference type="NCBI Taxonomy" id="1775474"/>
    <lineage>
        <taxon>Bacteria</taxon>
        <taxon>Pseudomonadati</taxon>
        <taxon>Pseudomonadota</taxon>
        <taxon>Betaproteobacteria</taxon>
        <taxon>Burkholderiales</taxon>
        <taxon>Comamonadaceae</taxon>
        <taxon>Variovorax</taxon>
    </lineage>
</organism>
<dbReference type="InterPro" id="IPR050330">
    <property type="entry name" value="Bact_OuterMem_StrucFunc"/>
</dbReference>
<dbReference type="RefSeq" id="WP_126024101.1">
    <property type="nucleotide sequence ID" value="NZ_RXFT01000011.1"/>
</dbReference>
<dbReference type="PANTHER" id="PTHR30329:SF21">
    <property type="entry name" value="LIPOPROTEIN YIAD-RELATED"/>
    <property type="match status" value="1"/>
</dbReference>
<dbReference type="Pfam" id="PF00691">
    <property type="entry name" value="OmpA"/>
    <property type="match status" value="1"/>
</dbReference>
<dbReference type="EMBL" id="RXFT01000011">
    <property type="protein sequence ID" value="RUR69990.1"/>
    <property type="molecule type" value="Genomic_DNA"/>
</dbReference>
<protein>
    <submittedName>
        <fullName evidence="4">OmpA family protein</fullName>
    </submittedName>
</protein>
<feature type="transmembrane region" description="Helical" evidence="2">
    <location>
        <begin position="12"/>
        <end position="32"/>
    </location>
</feature>
<dbReference type="GO" id="GO:0016020">
    <property type="term" value="C:membrane"/>
    <property type="evidence" value="ECO:0007669"/>
    <property type="project" value="UniProtKB-UniRule"/>
</dbReference>
<dbReference type="InterPro" id="IPR036737">
    <property type="entry name" value="OmpA-like_sf"/>
</dbReference>
<dbReference type="OrthoDB" id="8526920at2"/>
<dbReference type="AlphaFoldDB" id="A0A433MQ92"/>
<evidence type="ECO:0000259" key="3">
    <source>
        <dbReference type="PROSITE" id="PS51123"/>
    </source>
</evidence>
<gene>
    <name evidence="4" type="ORF">EJP67_23330</name>
</gene>
<dbReference type="Gene3D" id="3.30.1330.60">
    <property type="entry name" value="OmpA-like domain"/>
    <property type="match status" value="1"/>
</dbReference>
<keyword evidence="1 2" id="KW-0472">Membrane</keyword>
<proteinExistence type="predicted"/>
<accession>A0A433MQ92</accession>
<reference evidence="4 5" key="1">
    <citation type="submission" date="2018-12" db="EMBL/GenBank/DDBJ databases">
        <title>The genome sequences of Variovorax guangxiensis DSM 27352.</title>
        <authorList>
            <person name="Gao J."/>
            <person name="Sun J."/>
        </authorList>
    </citation>
    <scope>NUCLEOTIDE SEQUENCE [LARGE SCALE GENOMIC DNA]</scope>
    <source>
        <strain evidence="4 5">DSM 27352</strain>
    </source>
</reference>
<dbReference type="Proteomes" id="UP000281118">
    <property type="component" value="Unassembled WGS sequence"/>
</dbReference>
<dbReference type="PROSITE" id="PS51123">
    <property type="entry name" value="OMPA_2"/>
    <property type="match status" value="1"/>
</dbReference>
<sequence>MSDDDSQQNFILGFVMALIALVIFFVVGIAIWHKGHGNTAAAKPPAVTAMVTTMPAPPPAQPAPKVAEVTETVTVVIPDGASIRVVDGVVNFYFATGSADLAPGAAEALAAVIKGVESGRKAVVSGFHDTTGDAAINEQLAKKRAETVRDVLVGLGVPAAKVDLQKPAVTAGSGNNAEARRVEVKLVD</sequence>